<comment type="caution">
    <text evidence="1">The sequence shown here is derived from an EMBL/GenBank/DDBJ whole genome shotgun (WGS) entry which is preliminary data.</text>
</comment>
<protein>
    <submittedName>
        <fullName evidence="1">Uncharacterized protein</fullName>
    </submittedName>
</protein>
<name>A0ABS2NZB2_9BACI</name>
<accession>A0ABS2NZB2</accession>
<proteinExistence type="predicted"/>
<organism evidence="1 2">
    <name type="scientific">Sutcliffiella tianshenii</name>
    <dbReference type="NCBI Taxonomy" id="1463404"/>
    <lineage>
        <taxon>Bacteria</taxon>
        <taxon>Bacillati</taxon>
        <taxon>Bacillota</taxon>
        <taxon>Bacilli</taxon>
        <taxon>Bacillales</taxon>
        <taxon>Bacillaceae</taxon>
        <taxon>Sutcliffiella</taxon>
    </lineage>
</organism>
<gene>
    <name evidence="1" type="ORF">JOC95_001891</name>
</gene>
<reference evidence="1 2" key="1">
    <citation type="submission" date="2021-01" db="EMBL/GenBank/DDBJ databases">
        <title>Genomic Encyclopedia of Type Strains, Phase IV (KMG-IV): sequencing the most valuable type-strain genomes for metagenomic binning, comparative biology and taxonomic classification.</title>
        <authorList>
            <person name="Goeker M."/>
        </authorList>
    </citation>
    <scope>NUCLEOTIDE SEQUENCE [LARGE SCALE GENOMIC DNA]</scope>
    <source>
        <strain evidence="1 2">DSM 25879</strain>
    </source>
</reference>
<dbReference type="EMBL" id="JAFBED010000003">
    <property type="protein sequence ID" value="MBM7620039.1"/>
    <property type="molecule type" value="Genomic_DNA"/>
</dbReference>
<dbReference type="RefSeq" id="WP_204415380.1">
    <property type="nucleotide sequence ID" value="NZ_JAFBED010000003.1"/>
</dbReference>
<dbReference type="Proteomes" id="UP000737402">
    <property type="component" value="Unassembled WGS sequence"/>
</dbReference>
<evidence type="ECO:0000313" key="2">
    <source>
        <dbReference type="Proteomes" id="UP000737402"/>
    </source>
</evidence>
<sequence>MKTQAEAVLEAFKALGNERSIADIKEWVTKQYGEKWKDYGTIMADMVPRELGGNNSSTVPTRYRQLGRVRPGVYRLIGV</sequence>
<evidence type="ECO:0000313" key="1">
    <source>
        <dbReference type="EMBL" id="MBM7620039.1"/>
    </source>
</evidence>
<keyword evidence="2" id="KW-1185">Reference proteome</keyword>